<dbReference type="InterPro" id="IPR001139">
    <property type="entry name" value="Glyco_hydro_30"/>
</dbReference>
<dbReference type="Gene3D" id="2.60.40.1180">
    <property type="entry name" value="Golgi alpha-mannosidase II"/>
    <property type="match status" value="1"/>
</dbReference>
<feature type="domain" description="Glycosyl hydrolase family 30 TIM-barrel" evidence="5">
    <location>
        <begin position="44"/>
        <end position="374"/>
    </location>
</feature>
<feature type="domain" description="Glycosyl hydrolase family 30 beta sandwich" evidence="6">
    <location>
        <begin position="377"/>
        <end position="436"/>
    </location>
</feature>
<dbReference type="InterPro" id="IPR033452">
    <property type="entry name" value="GH30_C"/>
</dbReference>
<dbReference type="EMBL" id="BAABAK010000011">
    <property type="protein sequence ID" value="GAA3970115.1"/>
    <property type="molecule type" value="Genomic_DNA"/>
</dbReference>
<comment type="caution">
    <text evidence="7">The sequence shown here is derived from an EMBL/GenBank/DDBJ whole genome shotgun (WGS) entry which is preliminary data.</text>
</comment>
<proteinExistence type="inferred from homology"/>
<dbReference type="Pfam" id="PF17189">
    <property type="entry name" value="Glyco_hydro_30C"/>
    <property type="match status" value="1"/>
</dbReference>
<evidence type="ECO:0000259" key="5">
    <source>
        <dbReference type="Pfam" id="PF02055"/>
    </source>
</evidence>
<keyword evidence="8" id="KW-1185">Reference proteome</keyword>
<reference evidence="8" key="1">
    <citation type="journal article" date="2019" name="Int. J. Syst. Evol. Microbiol.">
        <title>The Global Catalogue of Microorganisms (GCM) 10K type strain sequencing project: providing services to taxonomists for standard genome sequencing and annotation.</title>
        <authorList>
            <consortium name="The Broad Institute Genomics Platform"/>
            <consortium name="The Broad Institute Genome Sequencing Center for Infectious Disease"/>
            <person name="Wu L."/>
            <person name="Ma J."/>
        </authorList>
    </citation>
    <scope>NUCLEOTIDE SEQUENCE [LARGE SCALE GENOMIC DNA]</scope>
    <source>
        <strain evidence="8">JCM 17338</strain>
    </source>
</reference>
<gene>
    <name evidence="7" type="ORF">GCM10022246_23360</name>
</gene>
<comment type="similarity">
    <text evidence="1 4">Belongs to the glycosyl hydrolase 30 family.</text>
</comment>
<name>A0ABP7PRM4_9SPHI</name>
<keyword evidence="2" id="KW-0732">Signal</keyword>
<evidence type="ECO:0000256" key="2">
    <source>
        <dbReference type="ARBA" id="ARBA00022729"/>
    </source>
</evidence>
<evidence type="ECO:0000256" key="4">
    <source>
        <dbReference type="RuleBase" id="RU361188"/>
    </source>
</evidence>
<dbReference type="InterPro" id="IPR017853">
    <property type="entry name" value="GH"/>
</dbReference>
<dbReference type="Pfam" id="PF02055">
    <property type="entry name" value="Glyco_hydro_30"/>
    <property type="match status" value="1"/>
</dbReference>
<keyword evidence="4" id="KW-0326">Glycosidase</keyword>
<dbReference type="Gene3D" id="3.20.20.80">
    <property type="entry name" value="Glycosidases"/>
    <property type="match status" value="1"/>
</dbReference>
<sequence length="438" mass="47453">MAFWLTKGDQSQLLSKQNIALNFSDATNANPTIEIDPNTSFQSIDGFGYTLTGGSASLINALPAADKDKLLNELFGTADNAIAVSYLRVSIGASDLSASAFTYNDLPDGETDENLAKFSLSKEEADLIPILKKIVAINPSIKILGSPWTAPAWMKTNKSLIGGSLKPEYYAAYSKYLIKYIQAMKALGITIDAITPQNEPLHPGNNPSMYMEALDQAKFVKVLGPAFQAAGITTKIIVYDHNADKPEYPIAILNDAEAKKYVDGSAFHLYAGNISALTQVHNAHPDKNIYFTEQWVGGPSNFSEDLKWHVSTLIIGATRNWSRNVLEWNLAADPNYNPHTDKGGCTTCLGAITIAPAVSRNVAYYVIAHASKFVKPGSIRIASNIVGNLQNVAFKTPDGKTVLIVCNNNNSDTSFNIKYNGKIVTSSLEKGAAATYIW</sequence>
<organism evidence="7 8">
    <name type="scientific">Pedobacter ginsengiterrae</name>
    <dbReference type="NCBI Taxonomy" id="871696"/>
    <lineage>
        <taxon>Bacteria</taxon>
        <taxon>Pseudomonadati</taxon>
        <taxon>Bacteroidota</taxon>
        <taxon>Sphingobacteriia</taxon>
        <taxon>Sphingobacteriales</taxon>
        <taxon>Sphingobacteriaceae</taxon>
        <taxon>Pedobacter</taxon>
    </lineage>
</organism>
<dbReference type="PANTHER" id="PTHR11069:SF23">
    <property type="entry name" value="LYSOSOMAL ACID GLUCOSYLCERAMIDASE"/>
    <property type="match status" value="1"/>
</dbReference>
<dbReference type="InterPro" id="IPR013780">
    <property type="entry name" value="Glyco_hydro_b"/>
</dbReference>
<protein>
    <submittedName>
        <fullName evidence="7">Glucosylceramidase</fullName>
    </submittedName>
</protein>
<evidence type="ECO:0000313" key="8">
    <source>
        <dbReference type="Proteomes" id="UP001501081"/>
    </source>
</evidence>
<evidence type="ECO:0000259" key="6">
    <source>
        <dbReference type="Pfam" id="PF17189"/>
    </source>
</evidence>
<dbReference type="InterPro" id="IPR033453">
    <property type="entry name" value="Glyco_hydro_30_TIM-barrel"/>
</dbReference>
<evidence type="ECO:0000256" key="3">
    <source>
        <dbReference type="ARBA" id="ARBA00022801"/>
    </source>
</evidence>
<keyword evidence="3 4" id="KW-0378">Hydrolase</keyword>
<dbReference type="PANTHER" id="PTHR11069">
    <property type="entry name" value="GLUCOSYLCERAMIDASE"/>
    <property type="match status" value="1"/>
</dbReference>
<accession>A0ABP7PRM4</accession>
<dbReference type="SUPFAM" id="SSF51445">
    <property type="entry name" value="(Trans)glycosidases"/>
    <property type="match status" value="1"/>
</dbReference>
<evidence type="ECO:0000313" key="7">
    <source>
        <dbReference type="EMBL" id="GAA3970115.1"/>
    </source>
</evidence>
<evidence type="ECO:0000256" key="1">
    <source>
        <dbReference type="ARBA" id="ARBA00005382"/>
    </source>
</evidence>
<dbReference type="Proteomes" id="UP001501081">
    <property type="component" value="Unassembled WGS sequence"/>
</dbReference>